<keyword evidence="3" id="KW-1185">Reference proteome</keyword>
<dbReference type="EMBL" id="LAPZ01000002">
    <property type="protein sequence ID" value="OSY88672.1"/>
    <property type="molecule type" value="Genomic_DNA"/>
</dbReference>
<organism evidence="2 3">
    <name type="scientific">Tenacibaculum holothuriorum</name>
    <dbReference type="NCBI Taxonomy" id="1635173"/>
    <lineage>
        <taxon>Bacteria</taxon>
        <taxon>Pseudomonadati</taxon>
        <taxon>Bacteroidota</taxon>
        <taxon>Flavobacteriia</taxon>
        <taxon>Flavobacteriales</taxon>
        <taxon>Flavobacteriaceae</taxon>
        <taxon>Tenacibaculum</taxon>
    </lineage>
</organism>
<keyword evidence="1" id="KW-0472">Membrane</keyword>
<protein>
    <submittedName>
        <fullName evidence="2">Uncharacterized protein</fullName>
    </submittedName>
</protein>
<comment type="caution">
    <text evidence="2">The sequence shown here is derived from an EMBL/GenBank/DDBJ whole genome shotgun (WGS) entry which is preliminary data.</text>
</comment>
<dbReference type="RefSeq" id="WP_086029473.1">
    <property type="nucleotide sequence ID" value="NZ_LAPZ01000002.1"/>
</dbReference>
<dbReference type="STRING" id="1635173.WH52_03060"/>
<keyword evidence="1" id="KW-0812">Transmembrane</keyword>
<keyword evidence="1" id="KW-1133">Transmembrane helix</keyword>
<sequence>MNFDKEYNRSTLDINSEKKHKIDLGIGIPEGYFSKSSEAILKQTVGKKKTKVISLQKKYVWSAAAAIALLFTLAVVNQFESSQAITVDNDVLIASLLTEDAEVDTFIEDFVDDSLLTEDVFSE</sequence>
<dbReference type="Proteomes" id="UP000194221">
    <property type="component" value="Unassembled WGS sequence"/>
</dbReference>
<accession>A0A1Y2PDY1</accession>
<gene>
    <name evidence="2" type="ORF">WH52_03060</name>
</gene>
<name>A0A1Y2PDY1_9FLAO</name>
<reference evidence="2 3" key="1">
    <citation type="submission" date="2015-03" db="EMBL/GenBank/DDBJ databases">
        <title>Genome sequence of Tenacibaculum sp. S2-2, isolated from intestinal microbiota of sea cucumber, Apostichopus japonicas.</title>
        <authorList>
            <person name="Shao Z."/>
            <person name="Wang L."/>
            <person name="Li X."/>
        </authorList>
    </citation>
    <scope>NUCLEOTIDE SEQUENCE [LARGE SCALE GENOMIC DNA]</scope>
    <source>
        <strain evidence="2 3">S2-2</strain>
    </source>
</reference>
<evidence type="ECO:0000313" key="2">
    <source>
        <dbReference type="EMBL" id="OSY88672.1"/>
    </source>
</evidence>
<proteinExistence type="predicted"/>
<dbReference type="AlphaFoldDB" id="A0A1Y2PDY1"/>
<feature type="transmembrane region" description="Helical" evidence="1">
    <location>
        <begin position="59"/>
        <end position="79"/>
    </location>
</feature>
<dbReference type="InParanoid" id="A0A1Y2PDY1"/>
<dbReference type="OrthoDB" id="1360310at2"/>
<evidence type="ECO:0000256" key="1">
    <source>
        <dbReference type="SAM" id="Phobius"/>
    </source>
</evidence>
<evidence type="ECO:0000313" key="3">
    <source>
        <dbReference type="Proteomes" id="UP000194221"/>
    </source>
</evidence>